<sequence>MLKNMTRNKWIIFSLWMVCVLFMIAAIILASVKNSFPTLTTTGAIYVAIVAFLFFISLVGAIIGTTIISIIEKKELQCQKGGK</sequence>
<proteinExistence type="predicted"/>
<protein>
    <submittedName>
        <fullName evidence="2">Uncharacterized protein</fullName>
    </submittedName>
</protein>
<evidence type="ECO:0000256" key="1">
    <source>
        <dbReference type="SAM" id="Phobius"/>
    </source>
</evidence>
<accession>A0A3P8MEH3</accession>
<evidence type="ECO:0000313" key="2">
    <source>
        <dbReference type="EMBL" id="VDR41736.1"/>
    </source>
</evidence>
<organism evidence="2 3">
    <name type="scientific">Mycoplasmopsis caviae</name>
    <dbReference type="NCBI Taxonomy" id="55603"/>
    <lineage>
        <taxon>Bacteria</taxon>
        <taxon>Bacillati</taxon>
        <taxon>Mycoplasmatota</taxon>
        <taxon>Mycoplasmoidales</taxon>
        <taxon>Metamycoplasmataceae</taxon>
        <taxon>Mycoplasmopsis</taxon>
    </lineage>
</organism>
<reference evidence="2 3" key="1">
    <citation type="submission" date="2018-12" db="EMBL/GenBank/DDBJ databases">
        <authorList>
            <consortium name="Pathogen Informatics"/>
        </authorList>
    </citation>
    <scope>NUCLEOTIDE SEQUENCE [LARGE SCALE GENOMIC DNA]</scope>
    <source>
        <strain evidence="2 3">NCTC10126</strain>
    </source>
</reference>
<feature type="transmembrane region" description="Helical" evidence="1">
    <location>
        <begin position="44"/>
        <end position="71"/>
    </location>
</feature>
<dbReference type="EMBL" id="UZVY01000001">
    <property type="protein sequence ID" value="VDR41736.1"/>
    <property type="molecule type" value="Genomic_DNA"/>
</dbReference>
<keyword evidence="1" id="KW-0812">Transmembrane</keyword>
<name>A0A3P8MEH3_9BACT</name>
<dbReference type="Proteomes" id="UP000280036">
    <property type="component" value="Unassembled WGS sequence"/>
</dbReference>
<evidence type="ECO:0000313" key="3">
    <source>
        <dbReference type="Proteomes" id="UP000280036"/>
    </source>
</evidence>
<keyword evidence="1" id="KW-0472">Membrane</keyword>
<feature type="transmembrane region" description="Helical" evidence="1">
    <location>
        <begin position="12"/>
        <end position="32"/>
    </location>
</feature>
<keyword evidence="1" id="KW-1133">Transmembrane helix</keyword>
<gene>
    <name evidence="2" type="ORF">NCTC10126_00219</name>
</gene>
<dbReference type="AlphaFoldDB" id="A0A3P8MEH3"/>